<accession>A0A9N9JDF7</accession>
<keyword evidence="2" id="KW-1185">Reference proteome</keyword>
<dbReference type="EMBL" id="CAJVPQ010030467">
    <property type="protein sequence ID" value="CAG8776868.1"/>
    <property type="molecule type" value="Genomic_DNA"/>
</dbReference>
<evidence type="ECO:0000313" key="2">
    <source>
        <dbReference type="Proteomes" id="UP000789570"/>
    </source>
</evidence>
<proteinExistence type="predicted"/>
<protein>
    <submittedName>
        <fullName evidence="1">7457_t:CDS:1</fullName>
    </submittedName>
</protein>
<dbReference type="Proteomes" id="UP000789570">
    <property type="component" value="Unassembled WGS sequence"/>
</dbReference>
<feature type="non-terminal residue" evidence="1">
    <location>
        <position position="46"/>
    </location>
</feature>
<feature type="non-terminal residue" evidence="1">
    <location>
        <position position="1"/>
    </location>
</feature>
<comment type="caution">
    <text evidence="1">The sequence shown here is derived from an EMBL/GenBank/DDBJ whole genome shotgun (WGS) entry which is preliminary data.</text>
</comment>
<reference evidence="1" key="1">
    <citation type="submission" date="2021-06" db="EMBL/GenBank/DDBJ databases">
        <authorList>
            <person name="Kallberg Y."/>
            <person name="Tangrot J."/>
            <person name="Rosling A."/>
        </authorList>
    </citation>
    <scope>NUCLEOTIDE SEQUENCE</scope>
    <source>
        <strain evidence="1">UK204</strain>
    </source>
</reference>
<sequence>NLSNTEMLRPLPTFSEHTQSDTKWLMPIPVTKFQNKTLQNEDIEME</sequence>
<organism evidence="1 2">
    <name type="scientific">Funneliformis caledonium</name>
    <dbReference type="NCBI Taxonomy" id="1117310"/>
    <lineage>
        <taxon>Eukaryota</taxon>
        <taxon>Fungi</taxon>
        <taxon>Fungi incertae sedis</taxon>
        <taxon>Mucoromycota</taxon>
        <taxon>Glomeromycotina</taxon>
        <taxon>Glomeromycetes</taxon>
        <taxon>Glomerales</taxon>
        <taxon>Glomeraceae</taxon>
        <taxon>Funneliformis</taxon>
    </lineage>
</organism>
<dbReference type="AlphaFoldDB" id="A0A9N9JDF7"/>
<evidence type="ECO:0000313" key="1">
    <source>
        <dbReference type="EMBL" id="CAG8776868.1"/>
    </source>
</evidence>
<gene>
    <name evidence="1" type="ORF">FCALED_LOCUS17880</name>
</gene>
<name>A0A9N9JDF7_9GLOM</name>